<dbReference type="InterPro" id="IPR001647">
    <property type="entry name" value="HTH_TetR"/>
</dbReference>
<dbReference type="InterPro" id="IPR050109">
    <property type="entry name" value="HTH-type_TetR-like_transc_reg"/>
</dbReference>
<name>A0A2S0WBI6_9CORY</name>
<dbReference type="PRINTS" id="PR00455">
    <property type="entry name" value="HTHTETR"/>
</dbReference>
<reference evidence="3" key="1">
    <citation type="submission" date="2018-01" db="EMBL/GenBank/DDBJ databases">
        <authorList>
            <person name="Li J."/>
        </authorList>
    </citation>
    <scope>NUCLEOTIDE SEQUENCE [LARGE SCALE GENOMIC DNA]</scope>
    <source>
        <strain evidence="3">2184</strain>
    </source>
</reference>
<dbReference type="Gene3D" id="1.10.357.10">
    <property type="entry name" value="Tetracycline Repressor, domain 2"/>
    <property type="match status" value="1"/>
</dbReference>
<proteinExistence type="predicted"/>
<keyword evidence="1" id="KW-0238">DNA-binding</keyword>
<protein>
    <submittedName>
        <fullName evidence="2">TetR/AcrR family transcriptional regulator</fullName>
    </submittedName>
</protein>
<dbReference type="KEGG" id="clia:C3E79_00265"/>
<gene>
    <name evidence="2" type="ORF">C3E79_00265</name>
</gene>
<dbReference type="GO" id="GO:0000976">
    <property type="term" value="F:transcription cis-regulatory region binding"/>
    <property type="evidence" value="ECO:0007669"/>
    <property type="project" value="TreeGrafter"/>
</dbReference>
<dbReference type="PROSITE" id="PS50977">
    <property type="entry name" value="HTH_TETR_2"/>
    <property type="match status" value="1"/>
</dbReference>
<dbReference type="EMBL" id="CP026948">
    <property type="protein sequence ID" value="AWB83114.1"/>
    <property type="molecule type" value="Genomic_DNA"/>
</dbReference>
<sequence>MLGLMPHQRRRLGVAERREEILAAARHVFSTTPYSDASTQHIAETCGASQGLIFHYFGSKSGLYTAFLEDSSRSLASALRAALQAHPRASRNELLTQTLEIYLDYIAASPLIWAAGRRGGEEPTETINFRIAQRDVCIEELRESLSIDDAAGTRAVSGFLGFLDAICLDWVDEGCPGDQRGLIIATASGALTGALAGPNPA</sequence>
<dbReference type="PANTHER" id="PTHR30055">
    <property type="entry name" value="HTH-TYPE TRANSCRIPTIONAL REGULATOR RUTR"/>
    <property type="match status" value="1"/>
</dbReference>
<evidence type="ECO:0000256" key="1">
    <source>
        <dbReference type="ARBA" id="ARBA00023125"/>
    </source>
</evidence>
<dbReference type="InterPro" id="IPR009057">
    <property type="entry name" value="Homeodomain-like_sf"/>
</dbReference>
<dbReference type="Proteomes" id="UP000244754">
    <property type="component" value="Chromosome"/>
</dbReference>
<dbReference type="GO" id="GO:0003700">
    <property type="term" value="F:DNA-binding transcription factor activity"/>
    <property type="evidence" value="ECO:0007669"/>
    <property type="project" value="TreeGrafter"/>
</dbReference>
<keyword evidence="3" id="KW-1185">Reference proteome</keyword>
<evidence type="ECO:0000313" key="3">
    <source>
        <dbReference type="Proteomes" id="UP000244754"/>
    </source>
</evidence>
<dbReference type="SUPFAM" id="SSF46689">
    <property type="entry name" value="Homeodomain-like"/>
    <property type="match status" value="1"/>
</dbReference>
<dbReference type="PANTHER" id="PTHR30055:SF174">
    <property type="entry name" value="TRANSCRIPTIONAL REGULATORY PROTEIN (PROBABLY TETR-FAMILY)-RELATED"/>
    <property type="match status" value="1"/>
</dbReference>
<dbReference type="Pfam" id="PF00440">
    <property type="entry name" value="TetR_N"/>
    <property type="match status" value="1"/>
</dbReference>
<organism evidence="2 3">
    <name type="scientific">Corynebacterium liangguodongii</name>
    <dbReference type="NCBI Taxonomy" id="2079535"/>
    <lineage>
        <taxon>Bacteria</taxon>
        <taxon>Bacillati</taxon>
        <taxon>Actinomycetota</taxon>
        <taxon>Actinomycetes</taxon>
        <taxon>Mycobacteriales</taxon>
        <taxon>Corynebacteriaceae</taxon>
        <taxon>Corynebacterium</taxon>
    </lineage>
</organism>
<accession>A0A2S0WBI6</accession>
<dbReference type="AlphaFoldDB" id="A0A2S0WBI6"/>
<evidence type="ECO:0000313" key="2">
    <source>
        <dbReference type="EMBL" id="AWB83114.1"/>
    </source>
</evidence>